<organism evidence="1 2">
    <name type="scientific">Capnocytophaga endodontalis</name>
    <dbReference type="NCBI Taxonomy" id="2708117"/>
    <lineage>
        <taxon>Bacteria</taxon>
        <taxon>Pseudomonadati</taxon>
        <taxon>Bacteroidota</taxon>
        <taxon>Flavobacteriia</taxon>
        <taxon>Flavobacteriales</taxon>
        <taxon>Flavobacteriaceae</taxon>
        <taxon>Capnocytophaga</taxon>
    </lineage>
</organism>
<dbReference type="KEGG" id="capn:CBG49_03405"/>
<accession>A0A1Z4BLS1</accession>
<keyword evidence="2" id="KW-1185">Reference proteome</keyword>
<gene>
    <name evidence="1" type="ORF">CBG49_03405</name>
</gene>
<evidence type="ECO:0000313" key="2">
    <source>
        <dbReference type="Proteomes" id="UP000197007"/>
    </source>
</evidence>
<dbReference type="Proteomes" id="UP000197007">
    <property type="component" value="Chromosome"/>
</dbReference>
<proteinExistence type="predicted"/>
<protein>
    <submittedName>
        <fullName evidence="1">Uncharacterized protein</fullName>
    </submittedName>
</protein>
<sequence length="209" mass="24313">MNKPLDIILSSVRKVAWQALKDRLGFIDYNIADILNNLIDDDPHKRNIAYWQLDNHIVIQGGLSESCFYILPFLNELVTITNNRLELLNIIFEIFNGNDRNAQGEHIIIKYNTEIEPFEHFIPISVGREAPLLPSIITYMEANKSVYLKLLNDISSVEELETLLYIILCFKRDPFIKECFYSAKNNEKNSIYNEIFEGFIVDIEEVHSL</sequence>
<dbReference type="AlphaFoldDB" id="A0A1Z4BLS1"/>
<evidence type="ECO:0000313" key="1">
    <source>
        <dbReference type="EMBL" id="ASF42210.1"/>
    </source>
</evidence>
<dbReference type="EMBL" id="CP022022">
    <property type="protein sequence ID" value="ASF42210.1"/>
    <property type="molecule type" value="Genomic_DNA"/>
</dbReference>
<name>A0A1Z4BLS1_9FLAO</name>
<dbReference type="RefSeq" id="WP_088593380.1">
    <property type="nucleotide sequence ID" value="NZ_CP022022.1"/>
</dbReference>
<reference evidence="2" key="1">
    <citation type="submission" date="2017-06" db="EMBL/GenBank/DDBJ databases">
        <title>Complete genome sequence of Capnocytophaga sp. KCOM 1579 (=ChDC OS43) isolated from a human refractory periapical abscess lesion.</title>
        <authorList>
            <person name="Kook J.-K."/>
            <person name="Park S.-N."/>
            <person name="Lim Y.K."/>
            <person name="Roh H."/>
        </authorList>
    </citation>
    <scope>NUCLEOTIDE SEQUENCE [LARGE SCALE GENOMIC DNA]</scope>
    <source>
        <strain evidence="2">ChDC OS43</strain>
    </source>
</reference>